<sequence length="226" mass="26269">MSEFWQHAFSYWWLIFPMAGIVGGWLKGAQRWDERRRRDKIELYRLKHADKVAATEAAEATTAEIDRVIAEHEDTTKRWLDYELDTIKVLEYPVMTDMREQVTVDFHRAKRDADGLRPDDVDELRDPHKLARYREAVREFQVRFDVAEAEAKRRRASDFSTEERAALERAKRLLAMAEDSAASQSERQTAYRQATRELEGLIVLPDAATEALQQRIAGSLESGRQS</sequence>
<accession>A0ABW4L5I5</accession>
<dbReference type="RefSeq" id="WP_388007536.1">
    <property type="nucleotide sequence ID" value="NZ_JBHUEE010000006.1"/>
</dbReference>
<comment type="caution">
    <text evidence="3">The sequence shown here is derived from an EMBL/GenBank/DDBJ whole genome shotgun (WGS) entry which is preliminary data.</text>
</comment>
<evidence type="ECO:0000256" key="2">
    <source>
        <dbReference type="SAM" id="Phobius"/>
    </source>
</evidence>
<evidence type="ECO:0000313" key="3">
    <source>
        <dbReference type="EMBL" id="MFD1718711.1"/>
    </source>
</evidence>
<reference evidence="4" key="1">
    <citation type="journal article" date="2019" name="Int. J. Syst. Evol. Microbiol.">
        <title>The Global Catalogue of Microorganisms (GCM) 10K type strain sequencing project: providing services to taxonomists for standard genome sequencing and annotation.</title>
        <authorList>
            <consortium name="The Broad Institute Genomics Platform"/>
            <consortium name="The Broad Institute Genome Sequencing Center for Infectious Disease"/>
            <person name="Wu L."/>
            <person name="Ma J."/>
        </authorList>
    </citation>
    <scope>NUCLEOTIDE SEQUENCE [LARGE SCALE GENOMIC DNA]</scope>
    <source>
        <strain evidence="4">JCM 17130</strain>
    </source>
</reference>
<keyword evidence="4" id="KW-1185">Reference proteome</keyword>
<evidence type="ECO:0000313" key="4">
    <source>
        <dbReference type="Proteomes" id="UP001597277"/>
    </source>
</evidence>
<protein>
    <submittedName>
        <fullName evidence="3">Uncharacterized protein</fullName>
    </submittedName>
</protein>
<gene>
    <name evidence="3" type="ORF">ACFSE6_12760</name>
</gene>
<dbReference type="EMBL" id="JBHUEE010000006">
    <property type="protein sequence ID" value="MFD1718711.1"/>
    <property type="molecule type" value="Genomic_DNA"/>
</dbReference>
<dbReference type="Proteomes" id="UP001597277">
    <property type="component" value="Unassembled WGS sequence"/>
</dbReference>
<evidence type="ECO:0000256" key="1">
    <source>
        <dbReference type="SAM" id="Coils"/>
    </source>
</evidence>
<keyword evidence="2" id="KW-0812">Transmembrane</keyword>
<feature type="transmembrane region" description="Helical" evidence="2">
    <location>
        <begin position="12"/>
        <end position="29"/>
    </location>
</feature>
<name>A0ABW4L5I5_9MICO</name>
<proteinExistence type="predicted"/>
<feature type="coiled-coil region" evidence="1">
    <location>
        <begin position="130"/>
        <end position="187"/>
    </location>
</feature>
<keyword evidence="2" id="KW-0472">Membrane</keyword>
<keyword evidence="2" id="KW-1133">Transmembrane helix</keyword>
<keyword evidence="1" id="KW-0175">Coiled coil</keyword>
<organism evidence="3 4">
    <name type="scientific">Georgenia deserti</name>
    <dbReference type="NCBI Taxonomy" id="2093781"/>
    <lineage>
        <taxon>Bacteria</taxon>
        <taxon>Bacillati</taxon>
        <taxon>Actinomycetota</taxon>
        <taxon>Actinomycetes</taxon>
        <taxon>Micrococcales</taxon>
        <taxon>Bogoriellaceae</taxon>
        <taxon>Georgenia</taxon>
    </lineage>
</organism>